<dbReference type="Pfam" id="PF01388">
    <property type="entry name" value="ARID"/>
    <property type="match status" value="1"/>
</dbReference>
<dbReference type="FunFam" id="1.10.150.60:FF:000007">
    <property type="entry name" value="AT-rich interactive domain-containing protein 3C"/>
    <property type="match status" value="1"/>
</dbReference>
<dbReference type="InterPro" id="IPR045147">
    <property type="entry name" value="ARI3A/B/C"/>
</dbReference>
<dbReference type="SMART" id="SM01014">
    <property type="entry name" value="ARID"/>
    <property type="match status" value="1"/>
</dbReference>
<dbReference type="Gene3D" id="1.10.150.60">
    <property type="entry name" value="ARID DNA-binding domain"/>
    <property type="match status" value="1"/>
</dbReference>
<accession>A0A7M5V7V7</accession>
<dbReference type="SUPFAM" id="SSF46774">
    <property type="entry name" value="ARID-like"/>
    <property type="match status" value="1"/>
</dbReference>
<dbReference type="AlphaFoldDB" id="A0A7M5V7V7"/>
<evidence type="ECO:0000313" key="9">
    <source>
        <dbReference type="Proteomes" id="UP000594262"/>
    </source>
</evidence>
<feature type="region of interest" description="Disordered" evidence="6">
    <location>
        <begin position="499"/>
        <end position="577"/>
    </location>
</feature>
<feature type="region of interest" description="Disordered" evidence="6">
    <location>
        <begin position="370"/>
        <end position="433"/>
    </location>
</feature>
<evidence type="ECO:0000256" key="4">
    <source>
        <dbReference type="ARBA" id="ARBA00023163"/>
    </source>
</evidence>
<keyword evidence="4" id="KW-0804">Transcription</keyword>
<dbReference type="SMART" id="SM00501">
    <property type="entry name" value="BRIGHT"/>
    <property type="match status" value="1"/>
</dbReference>
<evidence type="ECO:0000259" key="7">
    <source>
        <dbReference type="PROSITE" id="PS51011"/>
    </source>
</evidence>
<dbReference type="OrthoDB" id="10044343at2759"/>
<comment type="subcellular location">
    <subcellularLocation>
        <location evidence="1">Nucleus</location>
    </subcellularLocation>
</comment>
<dbReference type="InterPro" id="IPR001606">
    <property type="entry name" value="ARID_dom"/>
</dbReference>
<name>A0A7M5V7V7_9CNID</name>
<evidence type="ECO:0000256" key="5">
    <source>
        <dbReference type="ARBA" id="ARBA00023242"/>
    </source>
</evidence>
<feature type="compositionally biased region" description="Low complexity" evidence="6">
    <location>
        <begin position="386"/>
        <end position="397"/>
    </location>
</feature>
<keyword evidence="9" id="KW-1185">Reference proteome</keyword>
<feature type="compositionally biased region" description="Basic and acidic residues" evidence="6">
    <location>
        <begin position="503"/>
        <end position="514"/>
    </location>
</feature>
<dbReference type="PANTHER" id="PTHR15348">
    <property type="entry name" value="AT-RICH INTERACTIVE DOMAIN-CONTAINING PROTEIN ARID DOMAIN- CONTAINING PROTEIN DEAD RINGER PROTEIN B-CELL REGULATOR OF IGH TRANSCRIPTION BRIGHT"/>
    <property type="match status" value="1"/>
</dbReference>
<feature type="compositionally biased region" description="Polar residues" evidence="6">
    <location>
        <begin position="517"/>
        <end position="530"/>
    </location>
</feature>
<protein>
    <recommendedName>
        <fullName evidence="7">ARID domain-containing protein</fullName>
    </recommendedName>
</protein>
<feature type="compositionally biased region" description="Gly residues" evidence="6">
    <location>
        <begin position="66"/>
        <end position="78"/>
    </location>
</feature>
<evidence type="ECO:0000256" key="6">
    <source>
        <dbReference type="SAM" id="MobiDB-lite"/>
    </source>
</evidence>
<dbReference type="PROSITE" id="PS51011">
    <property type="entry name" value="ARID"/>
    <property type="match status" value="1"/>
</dbReference>
<dbReference type="Proteomes" id="UP000594262">
    <property type="component" value="Unplaced"/>
</dbReference>
<feature type="compositionally biased region" description="Basic and acidic residues" evidence="6">
    <location>
        <begin position="87"/>
        <end position="100"/>
    </location>
</feature>
<proteinExistence type="predicted"/>
<keyword evidence="2" id="KW-0805">Transcription regulation</keyword>
<dbReference type="EnsemblMetazoa" id="CLYHEMT003947.1">
    <property type="protein sequence ID" value="CLYHEMP003947.1"/>
    <property type="gene ID" value="CLYHEMG003947"/>
</dbReference>
<evidence type="ECO:0000256" key="3">
    <source>
        <dbReference type="ARBA" id="ARBA00023125"/>
    </source>
</evidence>
<dbReference type="GeneID" id="136810983"/>
<evidence type="ECO:0000313" key="8">
    <source>
        <dbReference type="EnsemblMetazoa" id="CLYHEMP003947.1"/>
    </source>
</evidence>
<feature type="region of interest" description="Disordered" evidence="6">
    <location>
        <begin position="614"/>
        <end position="644"/>
    </location>
</feature>
<sequence length="644" mass="71924">MAGVFERSPTFLKKSFHEAPSMSVETAKAPNSLQTTLQHLTKKQRLTSSGSTDEIMPVTRLSSNGGSSGGKENGGGWEGSLHSYHMWLKEKQKEEQEKKTTSPTGTNTNKHLKATTPNSSIKDEDEEDEQQGDDNYQVDAIMERGPSPPENENSNSYEWSYEEQFKQLYEIDNDPDRKVFLDEYFEFMKGRGTPVSRIPIMAKQILDLFQLYHLVVKHGGLVQVIRNKLWSKITKGLNLPTSITSAAFTLRTQYLKYLYPYECSMHNFSTPKELQAAIDSNRRDRFSTLYHTEPTMTSSREDRFGYPHHGGCDYPMSQPRHHMGHMGLTPPPGDMRYGMKRPGEPIYSKYSKYGSSLDSPKVIVLQDGTPSMADHHMGKGSPPPSYYGRSRSPPMSRGDADLRGKPDMDPVRMRSHHFSSSGYGGKEWESEASRHVVEEERRRLMEDRARSSAPPVCKDKNCNGIDCKYTRPELQRHRSHDPMGMCSCSYCKDYRSYSPTSARHPELPTKHHMDGASASSSTTSRINGSVHSPPPSHSTKLPPRASSNGAATSPPPSLSRPSQEEDTSKSSKLNGQHLTTFKMKLPDLRQSGNKIQISLEVGGVTYEGVICASGLPATPTSNGNSDITPTSDDEDEMTIENNGH</sequence>
<feature type="compositionally biased region" description="Acidic residues" evidence="6">
    <location>
        <begin position="123"/>
        <end position="132"/>
    </location>
</feature>
<dbReference type="GO" id="GO:0005634">
    <property type="term" value="C:nucleus"/>
    <property type="evidence" value="ECO:0007669"/>
    <property type="project" value="UniProtKB-SubCell"/>
</dbReference>
<dbReference type="RefSeq" id="XP_066923683.1">
    <property type="nucleotide sequence ID" value="XM_067067582.1"/>
</dbReference>
<reference evidence="8" key="1">
    <citation type="submission" date="2021-01" db="UniProtKB">
        <authorList>
            <consortium name="EnsemblMetazoa"/>
        </authorList>
    </citation>
    <scope>IDENTIFICATION</scope>
</reference>
<dbReference type="GO" id="GO:0003677">
    <property type="term" value="F:DNA binding"/>
    <property type="evidence" value="ECO:0007669"/>
    <property type="project" value="UniProtKB-KW"/>
</dbReference>
<feature type="domain" description="ARID" evidence="7">
    <location>
        <begin position="174"/>
        <end position="266"/>
    </location>
</feature>
<keyword evidence="5" id="KW-0539">Nucleus</keyword>
<organism evidence="8 9">
    <name type="scientific">Clytia hemisphaerica</name>
    <dbReference type="NCBI Taxonomy" id="252671"/>
    <lineage>
        <taxon>Eukaryota</taxon>
        <taxon>Metazoa</taxon>
        <taxon>Cnidaria</taxon>
        <taxon>Hydrozoa</taxon>
        <taxon>Hydroidolina</taxon>
        <taxon>Leptothecata</taxon>
        <taxon>Obeliida</taxon>
        <taxon>Clytiidae</taxon>
        <taxon>Clytia</taxon>
    </lineage>
</organism>
<feature type="compositionally biased region" description="Basic and acidic residues" evidence="6">
    <location>
        <begin position="398"/>
        <end position="412"/>
    </location>
</feature>
<feature type="compositionally biased region" description="Polar residues" evidence="6">
    <location>
        <begin position="101"/>
        <end position="120"/>
    </location>
</feature>
<evidence type="ECO:0000256" key="2">
    <source>
        <dbReference type="ARBA" id="ARBA00023015"/>
    </source>
</evidence>
<evidence type="ECO:0000256" key="1">
    <source>
        <dbReference type="ARBA" id="ARBA00004123"/>
    </source>
</evidence>
<feature type="compositionally biased region" description="Polar residues" evidence="6">
    <location>
        <begin position="618"/>
        <end position="630"/>
    </location>
</feature>
<dbReference type="PANTHER" id="PTHR15348:SF0">
    <property type="entry name" value="PROTEIN DEAD RINGER"/>
    <property type="match status" value="1"/>
</dbReference>
<keyword evidence="3" id="KW-0238">DNA-binding</keyword>
<feature type="compositionally biased region" description="Polar residues" evidence="6">
    <location>
        <begin position="29"/>
        <end position="39"/>
    </location>
</feature>
<dbReference type="GO" id="GO:0006357">
    <property type="term" value="P:regulation of transcription by RNA polymerase II"/>
    <property type="evidence" value="ECO:0007669"/>
    <property type="project" value="InterPro"/>
</dbReference>
<dbReference type="InterPro" id="IPR036431">
    <property type="entry name" value="ARID_dom_sf"/>
</dbReference>
<feature type="region of interest" description="Disordered" evidence="6">
    <location>
        <begin position="19"/>
        <end position="132"/>
    </location>
</feature>